<keyword evidence="2" id="KW-1185">Reference proteome</keyword>
<name>A0ABN9LR28_9NEOB</name>
<reference evidence="1" key="1">
    <citation type="submission" date="2023-07" db="EMBL/GenBank/DDBJ databases">
        <authorList>
            <person name="Stuckert A."/>
        </authorList>
    </citation>
    <scope>NUCLEOTIDE SEQUENCE</scope>
</reference>
<evidence type="ECO:0000313" key="1">
    <source>
        <dbReference type="EMBL" id="CAJ0948466.1"/>
    </source>
</evidence>
<evidence type="ECO:0000313" key="2">
    <source>
        <dbReference type="Proteomes" id="UP001176940"/>
    </source>
</evidence>
<accession>A0ABN9LR28</accession>
<comment type="caution">
    <text evidence="1">The sequence shown here is derived from an EMBL/GenBank/DDBJ whole genome shotgun (WGS) entry which is preliminary data.</text>
</comment>
<dbReference type="Proteomes" id="UP001176940">
    <property type="component" value="Unassembled WGS sequence"/>
</dbReference>
<dbReference type="EMBL" id="CAUEEQ010028519">
    <property type="protein sequence ID" value="CAJ0948466.1"/>
    <property type="molecule type" value="Genomic_DNA"/>
</dbReference>
<gene>
    <name evidence="1" type="ORF">RIMI_LOCUS12169174</name>
</gene>
<proteinExistence type="predicted"/>
<sequence>MAPLVTEAALAATHSQVVFSWDGRILAPSWFRPSVSLLPLRSRSLLSPNCSARNHCLLYHSTRSTSLLYPHGLLLYHLDPHTHDRPLKCNLRRHPGFEVS</sequence>
<organism evidence="1 2">
    <name type="scientific">Ranitomeya imitator</name>
    <name type="common">mimic poison frog</name>
    <dbReference type="NCBI Taxonomy" id="111125"/>
    <lineage>
        <taxon>Eukaryota</taxon>
        <taxon>Metazoa</taxon>
        <taxon>Chordata</taxon>
        <taxon>Craniata</taxon>
        <taxon>Vertebrata</taxon>
        <taxon>Euteleostomi</taxon>
        <taxon>Amphibia</taxon>
        <taxon>Batrachia</taxon>
        <taxon>Anura</taxon>
        <taxon>Neobatrachia</taxon>
        <taxon>Hyloidea</taxon>
        <taxon>Dendrobatidae</taxon>
        <taxon>Dendrobatinae</taxon>
        <taxon>Ranitomeya</taxon>
    </lineage>
</organism>
<protein>
    <submittedName>
        <fullName evidence="1">Uncharacterized protein</fullName>
    </submittedName>
</protein>